<gene>
    <name evidence="1" type="ordered locus">Hbut_1339</name>
</gene>
<dbReference type="AlphaFoldDB" id="A2BMF7"/>
<dbReference type="KEGG" id="hbu:Hbut_1339"/>
<sequence length="79" mass="8108">MHTPGYPIPGSPVEALGDTMPTVYKPKATAARPGAGDALSTLPRLAHAVIDLRIPPNTDAEALVGELEGNPPTDKLTGP</sequence>
<dbReference type="HOGENOM" id="CLU_2597649_0_0_2"/>
<reference evidence="1 2" key="1">
    <citation type="journal article" date="2007" name="Archaea">
        <title>The genome of Hyperthermus butylicus: a sulfur-reducing, peptide fermenting, neutrophilic Crenarchaeote growing up to 108 degrees C.</title>
        <authorList>
            <person name="Brugger K."/>
            <person name="Chen L."/>
            <person name="Stark M."/>
            <person name="Zibat A."/>
            <person name="Redder P."/>
            <person name="Ruepp A."/>
            <person name="Awayez M."/>
            <person name="She Q."/>
            <person name="Garrett R.A."/>
            <person name="Klenk H.P."/>
        </authorList>
    </citation>
    <scope>NUCLEOTIDE SEQUENCE [LARGE SCALE GENOMIC DNA]</scope>
    <source>
        <strain evidence="2">DSM 5456 / JCM 9403 / PLM1-5</strain>
    </source>
</reference>
<evidence type="ECO:0000313" key="1">
    <source>
        <dbReference type="EMBL" id="ABM81168.1"/>
    </source>
</evidence>
<dbReference type="Proteomes" id="UP000002593">
    <property type="component" value="Chromosome"/>
</dbReference>
<organism evidence="1 2">
    <name type="scientific">Hyperthermus butylicus (strain DSM 5456 / JCM 9403 / PLM1-5)</name>
    <dbReference type="NCBI Taxonomy" id="415426"/>
    <lineage>
        <taxon>Archaea</taxon>
        <taxon>Thermoproteota</taxon>
        <taxon>Thermoprotei</taxon>
        <taxon>Desulfurococcales</taxon>
        <taxon>Pyrodictiaceae</taxon>
        <taxon>Hyperthermus</taxon>
    </lineage>
</organism>
<keyword evidence="2" id="KW-1185">Reference proteome</keyword>
<evidence type="ECO:0000313" key="2">
    <source>
        <dbReference type="Proteomes" id="UP000002593"/>
    </source>
</evidence>
<protein>
    <submittedName>
        <fullName evidence="1">Uncharacterized protein</fullName>
    </submittedName>
</protein>
<dbReference type="GeneID" id="4782795"/>
<name>A2BMF7_HYPBU</name>
<dbReference type="RefSeq" id="WP_011822486.1">
    <property type="nucleotide sequence ID" value="NC_008818.1"/>
</dbReference>
<accession>A2BMF7</accession>
<proteinExistence type="predicted"/>
<dbReference type="EMBL" id="CP000493">
    <property type="protein sequence ID" value="ABM81168.1"/>
    <property type="molecule type" value="Genomic_DNA"/>
</dbReference>
<dbReference type="EnsemblBacteria" id="ABM81168">
    <property type="protein sequence ID" value="ABM81168"/>
    <property type="gene ID" value="Hbut_1339"/>
</dbReference>